<dbReference type="AlphaFoldDB" id="A0A4R5ESN6"/>
<dbReference type="PANTHER" id="PTHR30537:SF26">
    <property type="entry name" value="GLYCINE CLEAVAGE SYSTEM TRANSCRIPTIONAL ACTIVATOR"/>
    <property type="match status" value="1"/>
</dbReference>
<name>A0A4R5ESN6_9RHOB</name>
<proteinExistence type="inferred from homology"/>
<reference evidence="6 7" key="1">
    <citation type="submission" date="2019-03" db="EMBL/GenBank/DDBJ databases">
        <authorList>
            <person name="Zhang S."/>
        </authorList>
    </citation>
    <scope>NUCLEOTIDE SEQUENCE [LARGE SCALE GENOMIC DNA]</scope>
    <source>
        <strain evidence="6 7">S4J41</strain>
    </source>
</reference>
<dbReference type="InterPro" id="IPR036390">
    <property type="entry name" value="WH_DNA-bd_sf"/>
</dbReference>
<dbReference type="CDD" id="cd08432">
    <property type="entry name" value="PBP2_GcdR_TrpI_HvrB_AmpR_like"/>
    <property type="match status" value="1"/>
</dbReference>
<evidence type="ECO:0000313" key="7">
    <source>
        <dbReference type="Proteomes" id="UP000294662"/>
    </source>
</evidence>
<dbReference type="PRINTS" id="PR00039">
    <property type="entry name" value="HTHLYSR"/>
</dbReference>
<evidence type="ECO:0000313" key="6">
    <source>
        <dbReference type="EMBL" id="TDE37901.1"/>
    </source>
</evidence>
<dbReference type="PANTHER" id="PTHR30537">
    <property type="entry name" value="HTH-TYPE TRANSCRIPTIONAL REGULATOR"/>
    <property type="match status" value="1"/>
</dbReference>
<dbReference type="GO" id="GO:0006351">
    <property type="term" value="P:DNA-templated transcription"/>
    <property type="evidence" value="ECO:0007669"/>
    <property type="project" value="TreeGrafter"/>
</dbReference>
<dbReference type="Gene3D" id="3.40.190.10">
    <property type="entry name" value="Periplasmic binding protein-like II"/>
    <property type="match status" value="2"/>
</dbReference>
<accession>A0A4R5ESN6</accession>
<comment type="caution">
    <text evidence="6">The sequence shown here is derived from an EMBL/GenBank/DDBJ whole genome shotgun (WGS) entry which is preliminary data.</text>
</comment>
<keyword evidence="4" id="KW-0804">Transcription</keyword>
<feature type="domain" description="HTH lysR-type" evidence="5">
    <location>
        <begin position="7"/>
        <end position="64"/>
    </location>
</feature>
<dbReference type="GO" id="GO:0003700">
    <property type="term" value="F:DNA-binding transcription factor activity"/>
    <property type="evidence" value="ECO:0007669"/>
    <property type="project" value="InterPro"/>
</dbReference>
<evidence type="ECO:0000256" key="3">
    <source>
        <dbReference type="ARBA" id="ARBA00023125"/>
    </source>
</evidence>
<dbReference type="Pfam" id="PF03466">
    <property type="entry name" value="LysR_substrate"/>
    <property type="match status" value="1"/>
</dbReference>
<dbReference type="OrthoDB" id="7328368at2"/>
<keyword evidence="2" id="KW-0805">Transcription regulation</keyword>
<dbReference type="InterPro" id="IPR005119">
    <property type="entry name" value="LysR_subst-bd"/>
</dbReference>
<dbReference type="SUPFAM" id="SSF46785">
    <property type="entry name" value="Winged helix' DNA-binding domain"/>
    <property type="match status" value="1"/>
</dbReference>
<organism evidence="6 7">
    <name type="scientific">Antarcticimicrobium sediminis</name>
    <dbReference type="NCBI Taxonomy" id="2546227"/>
    <lineage>
        <taxon>Bacteria</taxon>
        <taxon>Pseudomonadati</taxon>
        <taxon>Pseudomonadota</taxon>
        <taxon>Alphaproteobacteria</taxon>
        <taxon>Rhodobacterales</taxon>
        <taxon>Paracoccaceae</taxon>
        <taxon>Antarcticimicrobium</taxon>
    </lineage>
</organism>
<evidence type="ECO:0000256" key="1">
    <source>
        <dbReference type="ARBA" id="ARBA00009437"/>
    </source>
</evidence>
<gene>
    <name evidence="6" type="ORF">E1B25_10765</name>
</gene>
<keyword evidence="3" id="KW-0238">DNA-binding</keyword>
<evidence type="ECO:0000259" key="5">
    <source>
        <dbReference type="PROSITE" id="PS50931"/>
    </source>
</evidence>
<comment type="similarity">
    <text evidence="1">Belongs to the LysR transcriptional regulatory family.</text>
</comment>
<keyword evidence="7" id="KW-1185">Reference proteome</keyword>
<dbReference type="Proteomes" id="UP000294662">
    <property type="component" value="Unassembled WGS sequence"/>
</dbReference>
<dbReference type="RefSeq" id="WP_132829156.1">
    <property type="nucleotide sequence ID" value="NZ_SMFP01000006.1"/>
</dbReference>
<evidence type="ECO:0000256" key="2">
    <source>
        <dbReference type="ARBA" id="ARBA00023015"/>
    </source>
</evidence>
<dbReference type="PROSITE" id="PS50931">
    <property type="entry name" value="HTH_LYSR"/>
    <property type="match status" value="1"/>
</dbReference>
<dbReference type="FunFam" id="1.10.10.10:FF:000001">
    <property type="entry name" value="LysR family transcriptional regulator"/>
    <property type="match status" value="1"/>
</dbReference>
<dbReference type="Pfam" id="PF00126">
    <property type="entry name" value="HTH_1"/>
    <property type="match status" value="1"/>
</dbReference>
<dbReference type="SUPFAM" id="SSF53850">
    <property type="entry name" value="Periplasmic binding protein-like II"/>
    <property type="match status" value="1"/>
</dbReference>
<dbReference type="InterPro" id="IPR058163">
    <property type="entry name" value="LysR-type_TF_proteobact-type"/>
</dbReference>
<dbReference type="InterPro" id="IPR036388">
    <property type="entry name" value="WH-like_DNA-bd_sf"/>
</dbReference>
<dbReference type="GO" id="GO:0043565">
    <property type="term" value="F:sequence-specific DNA binding"/>
    <property type="evidence" value="ECO:0007669"/>
    <property type="project" value="TreeGrafter"/>
</dbReference>
<protein>
    <submittedName>
        <fullName evidence="6">LysR family transcriptional regulator</fullName>
    </submittedName>
</protein>
<dbReference type="EMBL" id="SMFP01000006">
    <property type="protein sequence ID" value="TDE37901.1"/>
    <property type="molecule type" value="Genomic_DNA"/>
</dbReference>
<dbReference type="InterPro" id="IPR000847">
    <property type="entry name" value="LysR_HTH_N"/>
</dbReference>
<sequence>MRKYPLPALSQLHTFEAVSRRMSFTAAADELCLTQSAVSRQIRALEADLGQSLFHRKHRAIELTRAGRRLFDAVTRGLDEISRCVGDLRAVTEAPQITVAASVAFSYYWLMPRLERFSERRPEIDLRVLATDQKVDLHKGDTDIAVLYGDGIWDGVEARLLFGERVYPVCSPGYLRDHPELQRPSDALGQTLLHLEGGGTIWGAVDWRVWLAHQGVRGEPERRGIRLNSYPMVLQGAEAGRGVALGWSYITDEMLADGRLVCPVGLPLETRSNYYVGALVERMSNPAIGDFFQWIMEEIGTGAELA</sequence>
<evidence type="ECO:0000256" key="4">
    <source>
        <dbReference type="ARBA" id="ARBA00023163"/>
    </source>
</evidence>
<dbReference type="Gene3D" id="1.10.10.10">
    <property type="entry name" value="Winged helix-like DNA-binding domain superfamily/Winged helix DNA-binding domain"/>
    <property type="match status" value="1"/>
</dbReference>